<dbReference type="Proteomes" id="UP000006753">
    <property type="component" value="Unassembled WGS sequence"/>
</dbReference>
<protein>
    <submittedName>
        <fullName evidence="2">Uncharacterized protein</fullName>
    </submittedName>
</protein>
<accession>K1Y417</accession>
<dbReference type="KEGG" id="mbe:MBM_01881"/>
<sequence>MSSIIAIPTQGNRYQLNRASDVSLPPNADDDSLANMAEPESNKIEPRIEPSGTIKPALVTRTAAMVGSGEGGEADEAPEDELEAEFGEKVALEGNDTKIDTLFPQSAIGRFEFEFKSKTADELTVNENKTPAAAPAGFEHIEPSSFQVALGVSRGVGLTLAKIDYIFDIGNAALAGKDLSQSRVGRLNTDTSAFVIDETLGSLKFDVEEGEISLTLNDGVVAEGEWGIFLPVAIARREQPLHSRGNTQARNG</sequence>
<dbReference type="GeneID" id="18757816"/>
<dbReference type="AlphaFoldDB" id="K1Y417"/>
<reference evidence="2 3" key="1">
    <citation type="journal article" date="2012" name="BMC Genomics">
        <title>Sequencing the genome of Marssonina brunnea reveals fungus-poplar co-evolution.</title>
        <authorList>
            <person name="Zhu S."/>
            <person name="Cao Y.-Z."/>
            <person name="Jiang C."/>
            <person name="Tan B.-Y."/>
            <person name="Wang Z."/>
            <person name="Feng S."/>
            <person name="Zhang L."/>
            <person name="Su X.-H."/>
            <person name="Brejova B."/>
            <person name="Vinar T."/>
            <person name="Xu M."/>
            <person name="Wang M.-X."/>
            <person name="Zhang S.-G."/>
            <person name="Huang M.-R."/>
            <person name="Wu R."/>
            <person name="Zhou Y."/>
        </authorList>
    </citation>
    <scope>NUCLEOTIDE SEQUENCE [LARGE SCALE GENOMIC DNA]</scope>
    <source>
        <strain evidence="2 3">MB_m1</strain>
    </source>
</reference>
<name>K1Y417_MARBU</name>
<dbReference type="EMBL" id="JH921430">
    <property type="protein sequence ID" value="EKD19929.1"/>
    <property type="molecule type" value="Genomic_DNA"/>
</dbReference>
<proteinExistence type="predicted"/>
<evidence type="ECO:0000313" key="2">
    <source>
        <dbReference type="EMBL" id="EKD19929.1"/>
    </source>
</evidence>
<dbReference type="OMA" id="FKEINAF"/>
<keyword evidence="3" id="KW-1185">Reference proteome</keyword>
<gene>
    <name evidence="2" type="ORF">MBM_01881</name>
</gene>
<feature type="region of interest" description="Disordered" evidence="1">
    <location>
        <begin position="17"/>
        <end position="50"/>
    </location>
</feature>
<organism evidence="2 3">
    <name type="scientific">Marssonina brunnea f. sp. multigermtubi (strain MB_m1)</name>
    <name type="common">Marssonina leaf spot fungus</name>
    <dbReference type="NCBI Taxonomy" id="1072389"/>
    <lineage>
        <taxon>Eukaryota</taxon>
        <taxon>Fungi</taxon>
        <taxon>Dikarya</taxon>
        <taxon>Ascomycota</taxon>
        <taxon>Pezizomycotina</taxon>
        <taxon>Leotiomycetes</taxon>
        <taxon>Helotiales</taxon>
        <taxon>Drepanopezizaceae</taxon>
        <taxon>Drepanopeziza</taxon>
    </lineage>
</organism>
<dbReference type="OrthoDB" id="3014608at2759"/>
<dbReference type="HOGENOM" id="CLU_1102989_0_0_1"/>
<evidence type="ECO:0000256" key="1">
    <source>
        <dbReference type="SAM" id="MobiDB-lite"/>
    </source>
</evidence>
<dbReference type="InParanoid" id="K1Y417"/>
<evidence type="ECO:0000313" key="3">
    <source>
        <dbReference type="Proteomes" id="UP000006753"/>
    </source>
</evidence>
<dbReference type="eggNOG" id="ENOG502SQTD">
    <property type="taxonomic scope" value="Eukaryota"/>
</dbReference>